<comment type="pathway">
    <text evidence="2">One-carbon metabolism; tetrahydrofolate interconversion.</text>
</comment>
<dbReference type="Pfam" id="PF02219">
    <property type="entry name" value="MTHFR"/>
    <property type="match status" value="1"/>
</dbReference>
<comment type="cofactor">
    <cofactor evidence="1">
        <name>FAD</name>
        <dbReference type="ChEBI" id="CHEBI:57692"/>
    </cofactor>
</comment>
<keyword evidence="7 10" id="KW-0560">Oxidoreductase</keyword>
<dbReference type="SUPFAM" id="SSF51730">
    <property type="entry name" value="FAD-linked oxidoreductase"/>
    <property type="match status" value="1"/>
</dbReference>
<protein>
    <submittedName>
        <fullName evidence="10">Bifunctional homocysteine S-methyltransferase/methylenetetrahydrofolate reductase</fullName>
        <ecNumber evidence="10">1.5.1.20</ecNumber>
        <ecNumber evidence="10">2.1.1.10</ecNumber>
    </submittedName>
</protein>
<evidence type="ECO:0000256" key="3">
    <source>
        <dbReference type="ARBA" id="ARBA00022603"/>
    </source>
</evidence>
<dbReference type="GO" id="GO:0046872">
    <property type="term" value="F:metal ion binding"/>
    <property type="evidence" value="ECO:0007669"/>
    <property type="project" value="UniProtKB-KW"/>
</dbReference>
<dbReference type="AlphaFoldDB" id="A0A4R6BBP4"/>
<dbReference type="EC" id="2.1.1.10" evidence="10"/>
<keyword evidence="4" id="KW-0285">Flavoprotein</keyword>
<dbReference type="GO" id="GO:0004489">
    <property type="term" value="F:methylenetetrahydrofolate reductase [NAD(P)H] activity"/>
    <property type="evidence" value="ECO:0007669"/>
    <property type="project" value="UniProtKB-EC"/>
</dbReference>
<evidence type="ECO:0000256" key="5">
    <source>
        <dbReference type="ARBA" id="ARBA00022679"/>
    </source>
</evidence>
<feature type="binding site" evidence="8">
    <location>
        <position position="266"/>
    </location>
    <ligand>
        <name>Zn(2+)</name>
        <dbReference type="ChEBI" id="CHEBI:29105"/>
    </ligand>
</feature>
<feature type="domain" description="Hcy-binding" evidence="9">
    <location>
        <begin position="1"/>
        <end position="280"/>
    </location>
</feature>
<dbReference type="InterPro" id="IPR029041">
    <property type="entry name" value="FAD-linked_oxidoreductase-like"/>
</dbReference>
<dbReference type="Proteomes" id="UP000295310">
    <property type="component" value="Unassembled WGS sequence"/>
</dbReference>
<comment type="caution">
    <text evidence="10">The sequence shown here is derived from an EMBL/GenBank/DDBJ whole genome shotgun (WGS) entry which is preliminary data.</text>
</comment>
<name>A0A4R6BBP4_9STAP</name>
<evidence type="ECO:0000259" key="9">
    <source>
        <dbReference type="PROSITE" id="PS50970"/>
    </source>
</evidence>
<keyword evidence="11" id="KW-1185">Reference proteome</keyword>
<evidence type="ECO:0000256" key="7">
    <source>
        <dbReference type="ARBA" id="ARBA00023002"/>
    </source>
</evidence>
<gene>
    <name evidence="10" type="ORF">ERX27_08855</name>
</gene>
<evidence type="ECO:0000313" key="11">
    <source>
        <dbReference type="Proteomes" id="UP000295310"/>
    </source>
</evidence>
<evidence type="ECO:0000256" key="1">
    <source>
        <dbReference type="ARBA" id="ARBA00001974"/>
    </source>
</evidence>
<reference evidence="10 11" key="1">
    <citation type="submission" date="2019-01" db="EMBL/GenBank/DDBJ databases">
        <title>Draft genome sequences of the type strains of six Macrococcus species.</title>
        <authorList>
            <person name="Mazhar S."/>
            <person name="Altermann E."/>
            <person name="Hill C."/>
            <person name="Mcauliffe O."/>
        </authorList>
    </citation>
    <scope>NUCLEOTIDE SEQUENCE [LARGE SCALE GENOMIC DNA]</scope>
    <source>
        <strain evidence="10 11">CCM4811</strain>
    </source>
</reference>
<dbReference type="OrthoDB" id="9803687at2"/>
<evidence type="ECO:0000313" key="10">
    <source>
        <dbReference type="EMBL" id="TDL95253.1"/>
    </source>
</evidence>
<dbReference type="GO" id="GO:0008168">
    <property type="term" value="F:methyltransferase activity"/>
    <property type="evidence" value="ECO:0007669"/>
    <property type="project" value="UniProtKB-UniRule"/>
</dbReference>
<dbReference type="EC" id="1.5.1.20" evidence="10"/>
<feature type="binding site" evidence="8">
    <location>
        <position position="265"/>
    </location>
    <ligand>
        <name>Zn(2+)</name>
        <dbReference type="ChEBI" id="CHEBI:29105"/>
    </ligand>
</feature>
<keyword evidence="6" id="KW-0274">FAD</keyword>
<evidence type="ECO:0000256" key="6">
    <source>
        <dbReference type="ARBA" id="ARBA00022827"/>
    </source>
</evidence>
<dbReference type="Gene3D" id="3.20.20.330">
    <property type="entry name" value="Homocysteine-binding-like domain"/>
    <property type="match status" value="1"/>
</dbReference>
<dbReference type="RefSeq" id="WP_133432483.1">
    <property type="nucleotide sequence ID" value="NZ_SCWA01000016.1"/>
</dbReference>
<dbReference type="CDD" id="cd00537">
    <property type="entry name" value="MTHFR"/>
    <property type="match status" value="1"/>
</dbReference>
<dbReference type="UniPathway" id="UPA00193"/>
<dbReference type="PANTHER" id="PTHR11103:SF18">
    <property type="entry name" value="SLR1189 PROTEIN"/>
    <property type="match status" value="1"/>
</dbReference>
<dbReference type="EMBL" id="SCWA01000016">
    <property type="protein sequence ID" value="TDL95253.1"/>
    <property type="molecule type" value="Genomic_DNA"/>
</dbReference>
<sequence>MTILDTLKKRILVGDGAMGTLLYAEGLDTCPEHYNLTHPDKVEAIHRLYVEAGADVIQTNTYGANFEKLKAYGLEHRVKEIHQSAVAIAKRAAGPDTFVVGTVGGFRGIKKLELSLSAILYHTSFQIDTLVQEGVDAILFETYYDVEELLAVVEYARSFKIPIIAQLTAQDTCFLKDGTVIQDALIRLEATGADIIGLNCHHGPHHMNQTYKHLALPEHAFLSCYPNASLLDIEDNMLKYSDNAVYFSQVTRELVREGVRLIGGCCGTTPSHIRRIKDAVADLKPATSKNVIPFQRGAQSVIQKKEPSLKELVEQRPTIIVELDTPKHLDKGQFFRGIEALEKAQVDAVTLADNSLACVRMCNIAAASMIKHHYNIRPLVHIACRDKNIIGLQSSLMGLAALGISDVLAVTGDPSKVGNFPGATSVFDVNSLGLAEIIRQFNRGIGADGSSLRKHTTFTVAGAFNANVSKLHASVQRLRKKQEAGVDYFITQPIYDKNKIREIYNSARQLDTSIFIGIMPITSYKNALFLHNEVPGIKLPEELIEAFRIVKDDRDKTQKLSLEICQELIDETLKYFNGIYLVTPFLKYELTVELAEYAQRLTKKQGVVL</sequence>
<comment type="cofactor">
    <cofactor evidence="8">
        <name>Zn(2+)</name>
        <dbReference type="ChEBI" id="CHEBI:29105"/>
    </cofactor>
</comment>
<dbReference type="Pfam" id="PF02574">
    <property type="entry name" value="S-methyl_trans"/>
    <property type="match status" value="1"/>
</dbReference>
<feature type="binding site" evidence="8">
    <location>
        <position position="200"/>
    </location>
    <ligand>
        <name>Zn(2+)</name>
        <dbReference type="ChEBI" id="CHEBI:29105"/>
    </ligand>
</feature>
<dbReference type="GO" id="GO:0035999">
    <property type="term" value="P:tetrahydrofolate interconversion"/>
    <property type="evidence" value="ECO:0007669"/>
    <property type="project" value="UniProtKB-UniPathway"/>
</dbReference>
<evidence type="ECO:0000256" key="2">
    <source>
        <dbReference type="ARBA" id="ARBA00004777"/>
    </source>
</evidence>
<dbReference type="GO" id="GO:0006555">
    <property type="term" value="P:methionine metabolic process"/>
    <property type="evidence" value="ECO:0007669"/>
    <property type="project" value="InterPro"/>
</dbReference>
<keyword evidence="5 8" id="KW-0808">Transferase</keyword>
<organism evidence="10 11">
    <name type="scientific">Macrococcus brunensis</name>
    <dbReference type="NCBI Taxonomy" id="198483"/>
    <lineage>
        <taxon>Bacteria</taxon>
        <taxon>Bacillati</taxon>
        <taxon>Bacillota</taxon>
        <taxon>Bacilli</taxon>
        <taxon>Bacillales</taxon>
        <taxon>Staphylococcaceae</taxon>
        <taxon>Macrococcus</taxon>
    </lineage>
</organism>
<keyword evidence="3 8" id="KW-0489">Methyltransferase</keyword>
<evidence type="ECO:0000256" key="8">
    <source>
        <dbReference type="PROSITE-ProRule" id="PRU00333"/>
    </source>
</evidence>
<dbReference type="GO" id="GO:0032259">
    <property type="term" value="P:methylation"/>
    <property type="evidence" value="ECO:0007669"/>
    <property type="project" value="UniProtKB-KW"/>
</dbReference>
<dbReference type="InterPro" id="IPR003171">
    <property type="entry name" value="Mehydrof_redctse-like"/>
</dbReference>
<accession>A0A4R6BBP4</accession>
<dbReference type="NCBIfam" id="NF006396">
    <property type="entry name" value="PRK08645.1"/>
    <property type="match status" value="1"/>
</dbReference>
<keyword evidence="8" id="KW-0862">Zinc</keyword>
<proteinExistence type="predicted"/>
<evidence type="ECO:0000256" key="4">
    <source>
        <dbReference type="ARBA" id="ARBA00022630"/>
    </source>
</evidence>
<dbReference type="SUPFAM" id="SSF82282">
    <property type="entry name" value="Homocysteine S-methyltransferase"/>
    <property type="match status" value="1"/>
</dbReference>
<dbReference type="Gene3D" id="3.20.20.220">
    <property type="match status" value="1"/>
</dbReference>
<dbReference type="InterPro" id="IPR003726">
    <property type="entry name" value="HCY_dom"/>
</dbReference>
<keyword evidence="8" id="KW-0479">Metal-binding</keyword>
<dbReference type="InterPro" id="IPR036589">
    <property type="entry name" value="HCY_dom_sf"/>
</dbReference>
<dbReference type="PANTHER" id="PTHR11103">
    <property type="entry name" value="SLR1189 PROTEIN"/>
    <property type="match status" value="1"/>
</dbReference>
<dbReference type="PROSITE" id="PS50970">
    <property type="entry name" value="HCY"/>
    <property type="match status" value="1"/>
</dbReference>